<dbReference type="SUPFAM" id="SSF54197">
    <property type="entry name" value="HIT-like"/>
    <property type="match status" value="1"/>
</dbReference>
<dbReference type="AlphaFoldDB" id="A0A368U6F9"/>
<proteinExistence type="predicted"/>
<protein>
    <submittedName>
        <fullName evidence="3">HIT domain-containing protein</fullName>
    </submittedName>
</protein>
<gene>
    <name evidence="3" type="ORF">DU506_06015</name>
</gene>
<dbReference type="EMBL" id="QPIJ01000009">
    <property type="protein sequence ID" value="RCV92749.1"/>
    <property type="molecule type" value="Genomic_DNA"/>
</dbReference>
<dbReference type="GO" id="GO:0003824">
    <property type="term" value="F:catalytic activity"/>
    <property type="evidence" value="ECO:0007669"/>
    <property type="project" value="InterPro"/>
</dbReference>
<dbReference type="InterPro" id="IPR036265">
    <property type="entry name" value="HIT-like_sf"/>
</dbReference>
<dbReference type="Gene3D" id="3.30.428.10">
    <property type="entry name" value="HIT-like"/>
    <property type="match status" value="1"/>
</dbReference>
<reference evidence="3 4" key="1">
    <citation type="submission" date="2018-07" db="EMBL/GenBank/DDBJ databases">
        <title>Halomonas rutogse sp. nov., isolated from Lake TangqianCo on Tibetan Plateau.</title>
        <authorList>
            <person name="Lu H."/>
            <person name="Xing P."/>
            <person name="Wu Q."/>
        </authorList>
    </citation>
    <scope>NUCLEOTIDE SEQUENCE [LARGE SCALE GENOMIC DNA]</scope>
    <source>
        <strain evidence="3 4">TQ8S</strain>
    </source>
</reference>
<evidence type="ECO:0000256" key="1">
    <source>
        <dbReference type="PROSITE-ProRule" id="PRU00464"/>
    </source>
</evidence>
<evidence type="ECO:0000313" key="3">
    <source>
        <dbReference type="EMBL" id="RCV92749.1"/>
    </source>
</evidence>
<name>A0A368U6F9_9GAMM</name>
<dbReference type="Pfam" id="PF01230">
    <property type="entry name" value="HIT"/>
    <property type="match status" value="1"/>
</dbReference>
<comment type="caution">
    <text evidence="1">Lacks conserved residue(s) required for the propagation of feature annotation.</text>
</comment>
<sequence>MNDLELDERLQADTFPVTELPLCRVLLMDDARFPWIILVPRRPGVREVFELCEEDQRQLWREATTIGEAMKADCHGDKLNIATLGNIVEQLHVHVVIRRKDDVAWPAPVWGQGSAEPYGKSGLAAMRDHLLAQIEGLNLDSQPA</sequence>
<feature type="domain" description="HIT" evidence="2">
    <location>
        <begin position="36"/>
        <end position="105"/>
    </location>
</feature>
<organism evidence="3 4">
    <name type="scientific">Vreelandella rituensis</name>
    <dbReference type="NCBI Taxonomy" id="2282306"/>
    <lineage>
        <taxon>Bacteria</taxon>
        <taxon>Pseudomonadati</taxon>
        <taxon>Pseudomonadota</taxon>
        <taxon>Gammaproteobacteria</taxon>
        <taxon>Oceanospirillales</taxon>
        <taxon>Halomonadaceae</taxon>
        <taxon>Vreelandella</taxon>
    </lineage>
</organism>
<evidence type="ECO:0000313" key="4">
    <source>
        <dbReference type="Proteomes" id="UP000253204"/>
    </source>
</evidence>
<dbReference type="Proteomes" id="UP000253204">
    <property type="component" value="Unassembled WGS sequence"/>
</dbReference>
<dbReference type="RefSeq" id="WP_114486036.1">
    <property type="nucleotide sequence ID" value="NZ_CBCSHM010000006.1"/>
</dbReference>
<comment type="caution">
    <text evidence="3">The sequence shown here is derived from an EMBL/GenBank/DDBJ whole genome shotgun (WGS) entry which is preliminary data.</text>
</comment>
<evidence type="ECO:0000259" key="2">
    <source>
        <dbReference type="PROSITE" id="PS51084"/>
    </source>
</evidence>
<dbReference type="PIRSF" id="PIRSF000714">
    <property type="entry name" value="HIT"/>
    <property type="match status" value="1"/>
</dbReference>
<dbReference type="InterPro" id="IPR026026">
    <property type="entry name" value="HIT_Hint"/>
</dbReference>
<keyword evidence="4" id="KW-1185">Reference proteome</keyword>
<dbReference type="PROSITE" id="PS51084">
    <property type="entry name" value="HIT_2"/>
    <property type="match status" value="1"/>
</dbReference>
<dbReference type="InterPro" id="IPR011146">
    <property type="entry name" value="HIT-like"/>
</dbReference>
<dbReference type="OrthoDB" id="9799145at2"/>
<accession>A0A368U6F9</accession>